<dbReference type="PANTHER" id="PTHR10344:SF4">
    <property type="entry name" value="UMP-CMP KINASE 2, MITOCHONDRIAL"/>
    <property type="match status" value="1"/>
</dbReference>
<evidence type="ECO:0000256" key="6">
    <source>
        <dbReference type="ARBA" id="ARBA00022741"/>
    </source>
</evidence>
<comment type="similarity">
    <text evidence="1 10">Belongs to the thymidylate kinase family.</text>
</comment>
<evidence type="ECO:0000256" key="7">
    <source>
        <dbReference type="ARBA" id="ARBA00022777"/>
    </source>
</evidence>
<dbReference type="InterPro" id="IPR018095">
    <property type="entry name" value="Thymidylate_kin_CS"/>
</dbReference>
<gene>
    <name evidence="10 12" type="primary">tmk</name>
    <name evidence="12" type="ORF">R4Z09_00170</name>
</gene>
<evidence type="ECO:0000256" key="9">
    <source>
        <dbReference type="ARBA" id="ARBA00048743"/>
    </source>
</evidence>
<evidence type="ECO:0000256" key="2">
    <source>
        <dbReference type="ARBA" id="ARBA00012980"/>
    </source>
</evidence>
<evidence type="ECO:0000256" key="8">
    <source>
        <dbReference type="ARBA" id="ARBA00022840"/>
    </source>
</evidence>
<evidence type="ECO:0000313" key="12">
    <source>
        <dbReference type="EMBL" id="WVX81521.1"/>
    </source>
</evidence>
<dbReference type="SUPFAM" id="SSF52540">
    <property type="entry name" value="P-loop containing nucleoside triphosphate hydrolases"/>
    <property type="match status" value="1"/>
</dbReference>
<dbReference type="CDD" id="cd01672">
    <property type="entry name" value="TMPK"/>
    <property type="match status" value="1"/>
</dbReference>
<dbReference type="PROSITE" id="PS01331">
    <property type="entry name" value="THYMIDYLATE_KINASE"/>
    <property type="match status" value="1"/>
</dbReference>
<dbReference type="PANTHER" id="PTHR10344">
    <property type="entry name" value="THYMIDYLATE KINASE"/>
    <property type="match status" value="1"/>
</dbReference>
<evidence type="ECO:0000256" key="3">
    <source>
        <dbReference type="ARBA" id="ARBA00017144"/>
    </source>
</evidence>
<dbReference type="GO" id="GO:0004798">
    <property type="term" value="F:dTMP kinase activity"/>
    <property type="evidence" value="ECO:0007669"/>
    <property type="project" value="UniProtKB-EC"/>
</dbReference>
<dbReference type="HAMAP" id="MF_00165">
    <property type="entry name" value="Thymidylate_kinase"/>
    <property type="match status" value="1"/>
</dbReference>
<dbReference type="Gene3D" id="3.40.50.300">
    <property type="entry name" value="P-loop containing nucleotide triphosphate hydrolases"/>
    <property type="match status" value="1"/>
</dbReference>
<dbReference type="NCBIfam" id="TIGR00041">
    <property type="entry name" value="DTMP_kinase"/>
    <property type="match status" value="1"/>
</dbReference>
<keyword evidence="7 10" id="KW-0418">Kinase</keyword>
<proteinExistence type="inferred from homology"/>
<evidence type="ECO:0000256" key="10">
    <source>
        <dbReference type="HAMAP-Rule" id="MF_00165"/>
    </source>
</evidence>
<evidence type="ECO:0000259" key="11">
    <source>
        <dbReference type="Pfam" id="PF02223"/>
    </source>
</evidence>
<evidence type="ECO:0000256" key="1">
    <source>
        <dbReference type="ARBA" id="ARBA00009776"/>
    </source>
</evidence>
<reference evidence="12 13" key="1">
    <citation type="submission" date="2023-10" db="EMBL/GenBank/DDBJ databases">
        <title>Niallia locisalis sp.nov. isolated from a salt pond sample.</title>
        <authorList>
            <person name="Li X.-J."/>
            <person name="Dong L."/>
        </authorList>
    </citation>
    <scope>NUCLEOTIDE SEQUENCE [LARGE SCALE GENOMIC DNA]</scope>
    <source>
        <strain evidence="12 13">DSM 29761</strain>
    </source>
</reference>
<keyword evidence="13" id="KW-1185">Reference proteome</keyword>
<keyword evidence="6 10" id="KW-0547">Nucleotide-binding</keyword>
<organism evidence="12 13">
    <name type="scientific">Niallia oryzisoli</name>
    <dbReference type="NCBI Taxonomy" id="1737571"/>
    <lineage>
        <taxon>Bacteria</taxon>
        <taxon>Bacillati</taxon>
        <taxon>Bacillota</taxon>
        <taxon>Bacilli</taxon>
        <taxon>Bacillales</taxon>
        <taxon>Bacillaceae</taxon>
        <taxon>Niallia</taxon>
    </lineage>
</organism>
<name>A0ABZ2CCP3_9BACI</name>
<keyword evidence="5 10" id="KW-0545">Nucleotide biosynthesis</keyword>
<dbReference type="InterPro" id="IPR027417">
    <property type="entry name" value="P-loop_NTPase"/>
</dbReference>
<feature type="domain" description="Thymidylate kinase-like" evidence="11">
    <location>
        <begin position="9"/>
        <end position="198"/>
    </location>
</feature>
<evidence type="ECO:0000256" key="4">
    <source>
        <dbReference type="ARBA" id="ARBA00022679"/>
    </source>
</evidence>
<keyword evidence="8 10" id="KW-0067">ATP-binding</keyword>
<keyword evidence="4 10" id="KW-0808">Transferase</keyword>
<accession>A0ABZ2CCP3</accession>
<dbReference type="EC" id="2.7.4.9" evidence="2 10"/>
<sequence>MKKGVFITIEGPEGAGKTTIIELLMEKLNSEGYPAISTREPGGIEIAEKIRSVILDKENKAMDARTEALLYAAARRQHLVERVLPAINNGYIVICDRFIDSSLAYQGYARGLGIDEVYAINQFAIEEMMPDVTLYFDIDPKIGLERINQDKGREINRLDLESFEFHRKVREGYHLLCKRFPNRIIEIDASQSIEAVYEHVANEVLRVI</sequence>
<dbReference type="RefSeq" id="WP_338450448.1">
    <property type="nucleotide sequence ID" value="NZ_CP137640.1"/>
</dbReference>
<evidence type="ECO:0000313" key="13">
    <source>
        <dbReference type="Proteomes" id="UP001357223"/>
    </source>
</evidence>
<dbReference type="Pfam" id="PF02223">
    <property type="entry name" value="Thymidylate_kin"/>
    <property type="match status" value="1"/>
</dbReference>
<dbReference type="EMBL" id="CP137640">
    <property type="protein sequence ID" value="WVX81521.1"/>
    <property type="molecule type" value="Genomic_DNA"/>
</dbReference>
<comment type="catalytic activity">
    <reaction evidence="9 10">
        <text>dTMP + ATP = dTDP + ADP</text>
        <dbReference type="Rhea" id="RHEA:13517"/>
        <dbReference type="ChEBI" id="CHEBI:30616"/>
        <dbReference type="ChEBI" id="CHEBI:58369"/>
        <dbReference type="ChEBI" id="CHEBI:63528"/>
        <dbReference type="ChEBI" id="CHEBI:456216"/>
        <dbReference type="EC" id="2.7.4.9"/>
    </reaction>
</comment>
<dbReference type="Proteomes" id="UP001357223">
    <property type="component" value="Chromosome"/>
</dbReference>
<dbReference type="InterPro" id="IPR018094">
    <property type="entry name" value="Thymidylate_kinase"/>
</dbReference>
<feature type="binding site" evidence="10">
    <location>
        <begin position="11"/>
        <end position="18"/>
    </location>
    <ligand>
        <name>ATP</name>
        <dbReference type="ChEBI" id="CHEBI:30616"/>
    </ligand>
</feature>
<comment type="function">
    <text evidence="10">Phosphorylation of dTMP to form dTDP in both de novo and salvage pathways of dTTP synthesis.</text>
</comment>
<dbReference type="InterPro" id="IPR039430">
    <property type="entry name" value="Thymidylate_kin-like_dom"/>
</dbReference>
<evidence type="ECO:0000256" key="5">
    <source>
        <dbReference type="ARBA" id="ARBA00022727"/>
    </source>
</evidence>
<protein>
    <recommendedName>
        <fullName evidence="3 10">Thymidylate kinase</fullName>
        <ecNumber evidence="2 10">2.7.4.9</ecNumber>
    </recommendedName>
    <alternativeName>
        <fullName evidence="10">dTMP kinase</fullName>
    </alternativeName>
</protein>